<organism evidence="1 2">
    <name type="scientific">Marivirga lumbricoides</name>
    <dbReference type="NCBI Taxonomy" id="1046115"/>
    <lineage>
        <taxon>Bacteria</taxon>
        <taxon>Pseudomonadati</taxon>
        <taxon>Bacteroidota</taxon>
        <taxon>Cytophagia</taxon>
        <taxon>Cytophagales</taxon>
        <taxon>Marivirgaceae</taxon>
        <taxon>Marivirga</taxon>
    </lineage>
</organism>
<comment type="caution">
    <text evidence="1">The sequence shown here is derived from an EMBL/GenBank/DDBJ whole genome shotgun (WGS) entry which is preliminary data.</text>
</comment>
<dbReference type="EMBL" id="BMEC01000010">
    <property type="protein sequence ID" value="GGC42721.1"/>
    <property type="molecule type" value="Genomic_DNA"/>
</dbReference>
<keyword evidence="2" id="KW-1185">Reference proteome</keyword>
<evidence type="ECO:0008006" key="3">
    <source>
        <dbReference type="Google" id="ProtNLM"/>
    </source>
</evidence>
<dbReference type="InterPro" id="IPR029063">
    <property type="entry name" value="SAM-dependent_MTases_sf"/>
</dbReference>
<protein>
    <recommendedName>
        <fullName evidence="3">Class I SAM-dependent methyltransferase</fullName>
    </recommendedName>
</protein>
<evidence type="ECO:0000313" key="2">
    <source>
        <dbReference type="Proteomes" id="UP000636010"/>
    </source>
</evidence>
<proteinExistence type="predicted"/>
<dbReference type="Gene3D" id="3.40.50.150">
    <property type="entry name" value="Vaccinia Virus protein VP39"/>
    <property type="match status" value="1"/>
</dbReference>
<accession>A0ABQ1MMC5</accession>
<evidence type="ECO:0000313" key="1">
    <source>
        <dbReference type="EMBL" id="GGC42721.1"/>
    </source>
</evidence>
<reference evidence="2" key="1">
    <citation type="journal article" date="2019" name="Int. J. Syst. Evol. Microbiol.">
        <title>The Global Catalogue of Microorganisms (GCM) 10K type strain sequencing project: providing services to taxonomists for standard genome sequencing and annotation.</title>
        <authorList>
            <consortium name="The Broad Institute Genomics Platform"/>
            <consortium name="The Broad Institute Genome Sequencing Center for Infectious Disease"/>
            <person name="Wu L."/>
            <person name="Ma J."/>
        </authorList>
    </citation>
    <scope>NUCLEOTIDE SEQUENCE [LARGE SCALE GENOMIC DNA]</scope>
    <source>
        <strain evidence="2">CGMCC 1.10832</strain>
    </source>
</reference>
<dbReference type="RefSeq" id="WP_188465023.1">
    <property type="nucleotide sequence ID" value="NZ_BAABHU010000010.1"/>
</dbReference>
<name>A0ABQ1MMC5_9BACT</name>
<sequence length="242" mass="28205">MLIQEMAKGKLMPLWYWRLTQFLKNKIYGNKSNSLSPSESELECIYENKSLNTELQNIINLDQSNKWTLDAEVLNFLWEELNHHKPNVIFEFGSGTSTVLFMHYFSKYPTTNFTLYTIDQDNSFLSKTIESIHVPKNVDFKPIYVEVDKEGFKLEELISKNIFANIELEFILIDAPFGGWMIRKNTIPSILKYCANKAVWFLDDAFRDSEIQILRKWKSMKSIKIEGIINIGKGLGKGLVRK</sequence>
<dbReference type="Proteomes" id="UP000636010">
    <property type="component" value="Unassembled WGS sequence"/>
</dbReference>
<gene>
    <name evidence="1" type="ORF">GCM10011506_30410</name>
</gene>